<keyword evidence="3" id="KW-1185">Reference proteome</keyword>
<sequence>MQSSCSVGMERLLCGENHNDDNNENDDNDVEGYNGDNQDEDRQQ</sequence>
<reference evidence="2 3" key="1">
    <citation type="journal article" date="2018" name="Front. Plant Sci.">
        <title>Red Clover (Trifolium pratense) and Zigzag Clover (T. medium) - A Picture of Genomic Similarities and Differences.</title>
        <authorList>
            <person name="Dluhosova J."/>
            <person name="Istvanek J."/>
            <person name="Nedelnik J."/>
            <person name="Repkova J."/>
        </authorList>
    </citation>
    <scope>NUCLEOTIDE SEQUENCE [LARGE SCALE GENOMIC DNA]</scope>
    <source>
        <strain evidence="3">cv. 10/8</strain>
        <tissue evidence="2">Leaf</tissue>
    </source>
</reference>
<name>A0A392PU03_9FABA</name>
<feature type="region of interest" description="Disordered" evidence="1">
    <location>
        <begin position="14"/>
        <end position="44"/>
    </location>
</feature>
<evidence type="ECO:0000256" key="1">
    <source>
        <dbReference type="SAM" id="MobiDB-lite"/>
    </source>
</evidence>
<proteinExistence type="predicted"/>
<evidence type="ECO:0000313" key="3">
    <source>
        <dbReference type="Proteomes" id="UP000265520"/>
    </source>
</evidence>
<dbReference type="AlphaFoldDB" id="A0A392PU03"/>
<comment type="caution">
    <text evidence="2">The sequence shown here is derived from an EMBL/GenBank/DDBJ whole genome shotgun (WGS) entry which is preliminary data.</text>
</comment>
<dbReference type="EMBL" id="LXQA010094345">
    <property type="protein sequence ID" value="MCI14930.1"/>
    <property type="molecule type" value="Genomic_DNA"/>
</dbReference>
<protein>
    <submittedName>
        <fullName evidence="2">Uncharacterized protein</fullName>
    </submittedName>
</protein>
<dbReference type="Proteomes" id="UP000265520">
    <property type="component" value="Unassembled WGS sequence"/>
</dbReference>
<evidence type="ECO:0000313" key="2">
    <source>
        <dbReference type="EMBL" id="MCI14930.1"/>
    </source>
</evidence>
<accession>A0A392PU03</accession>
<organism evidence="2 3">
    <name type="scientific">Trifolium medium</name>
    <dbReference type="NCBI Taxonomy" id="97028"/>
    <lineage>
        <taxon>Eukaryota</taxon>
        <taxon>Viridiplantae</taxon>
        <taxon>Streptophyta</taxon>
        <taxon>Embryophyta</taxon>
        <taxon>Tracheophyta</taxon>
        <taxon>Spermatophyta</taxon>
        <taxon>Magnoliopsida</taxon>
        <taxon>eudicotyledons</taxon>
        <taxon>Gunneridae</taxon>
        <taxon>Pentapetalae</taxon>
        <taxon>rosids</taxon>
        <taxon>fabids</taxon>
        <taxon>Fabales</taxon>
        <taxon>Fabaceae</taxon>
        <taxon>Papilionoideae</taxon>
        <taxon>50 kb inversion clade</taxon>
        <taxon>NPAAA clade</taxon>
        <taxon>Hologalegina</taxon>
        <taxon>IRL clade</taxon>
        <taxon>Trifolieae</taxon>
        <taxon>Trifolium</taxon>
    </lineage>
</organism>